<dbReference type="InterPro" id="IPR036388">
    <property type="entry name" value="WH-like_DNA-bd_sf"/>
</dbReference>
<dbReference type="Proteomes" id="UP000390336">
    <property type="component" value="Chromosome 2"/>
</dbReference>
<dbReference type="Pfam" id="PF02082">
    <property type="entry name" value="Rrf2"/>
    <property type="match status" value="1"/>
</dbReference>
<dbReference type="GO" id="GO:0003700">
    <property type="term" value="F:DNA-binding transcription factor activity"/>
    <property type="evidence" value="ECO:0007669"/>
    <property type="project" value="TreeGrafter"/>
</dbReference>
<name>A0AAP9KC76_9VIBR</name>
<dbReference type="InterPro" id="IPR000944">
    <property type="entry name" value="Tscrpt_reg_Rrf2"/>
</dbReference>
<dbReference type="SUPFAM" id="SSF46785">
    <property type="entry name" value="Winged helix' DNA-binding domain"/>
    <property type="match status" value="1"/>
</dbReference>
<protein>
    <submittedName>
        <fullName evidence="2">Transcriptional regulator</fullName>
    </submittedName>
</protein>
<proteinExistence type="predicted"/>
<evidence type="ECO:0000313" key="3">
    <source>
        <dbReference type="Proteomes" id="UP000272136"/>
    </source>
</evidence>
<accession>A0AAP9KC76</accession>
<organism evidence="2 4">
    <name type="scientific">Vibrio owensii</name>
    <dbReference type="NCBI Taxonomy" id="696485"/>
    <lineage>
        <taxon>Bacteria</taxon>
        <taxon>Pseudomonadati</taxon>
        <taxon>Pseudomonadota</taxon>
        <taxon>Gammaproteobacteria</taxon>
        <taxon>Vibrionales</taxon>
        <taxon>Vibrionaceae</taxon>
        <taxon>Vibrio</taxon>
    </lineage>
</organism>
<dbReference type="AlphaFoldDB" id="A0AAP9KC76"/>
<dbReference type="EMBL" id="CP033138">
    <property type="protein sequence ID" value="AYO17078.1"/>
    <property type="molecule type" value="Genomic_DNA"/>
</dbReference>
<dbReference type="Gene3D" id="1.10.10.10">
    <property type="entry name" value="Winged helix-like DNA-binding domain superfamily/Winged helix DNA-binding domain"/>
    <property type="match status" value="1"/>
</dbReference>
<evidence type="ECO:0000313" key="4">
    <source>
        <dbReference type="Proteomes" id="UP000390336"/>
    </source>
</evidence>
<dbReference type="EMBL" id="CP045860">
    <property type="protein sequence ID" value="QGH49225.1"/>
    <property type="molecule type" value="Genomic_DNA"/>
</dbReference>
<dbReference type="InterPro" id="IPR036390">
    <property type="entry name" value="WH_DNA-bd_sf"/>
</dbReference>
<dbReference type="PANTHER" id="PTHR33221:SF15">
    <property type="entry name" value="HTH-TYPE TRANSCRIPTIONAL REGULATOR YWGB-RELATED"/>
    <property type="match status" value="1"/>
</dbReference>
<evidence type="ECO:0000313" key="2">
    <source>
        <dbReference type="EMBL" id="QGH49225.1"/>
    </source>
</evidence>
<dbReference type="Proteomes" id="UP000272136">
    <property type="component" value="Chromosome 2"/>
</dbReference>
<reference evidence="2" key="3">
    <citation type="submission" date="2019-11" db="EMBL/GenBank/DDBJ databases">
        <title>Complete genome sequence of Vibrio owensii SH-14 isolated from shrimp with acute hepatopancreatic necrosis diease.</title>
        <authorList>
            <person name="Liang X."/>
            <person name="Wang Y."/>
        </authorList>
    </citation>
    <scope>NUCLEOTIDE SEQUENCE</scope>
    <source>
        <strain evidence="2">SH14</strain>
    </source>
</reference>
<dbReference type="RefSeq" id="WP_054823367.1">
    <property type="nucleotide sequence ID" value="NZ_CP033138.1"/>
</dbReference>
<gene>
    <name evidence="2" type="ORF">APZ19_19085</name>
    <name evidence="1" type="ORF">D0812_22070</name>
</gene>
<sequence>MTTDNLTRPQPEPIVKKSHLTVFKGKINVALGILGLLVEKGTILTSDDICRELGISISYLEQVIVPLKKVKVVGAQRGPSGGYLLGSNIKASIGDVVRAVDPKAFKSPNTQGLHDLLELHLNVLSITDIR</sequence>
<reference evidence="1 3" key="2">
    <citation type="submission" date="2018-10" db="EMBL/GenBank/DDBJ databases">
        <title>Whole Genome of Vibrio owensii strain 170502, isolated from Acute Hepatopancreatic Necrosis Disease (AHPND) shrimp.</title>
        <authorList>
            <person name="Yan M."/>
            <person name="Wang X."/>
            <person name="Wang Y."/>
        </authorList>
    </citation>
    <scope>NUCLEOTIDE SEQUENCE [LARGE SCALE GENOMIC DNA]</scope>
    <source>
        <strain evidence="1 3">1700302</strain>
    </source>
</reference>
<dbReference type="PANTHER" id="PTHR33221">
    <property type="entry name" value="WINGED HELIX-TURN-HELIX TRANSCRIPTIONAL REGULATOR, RRF2 FAMILY"/>
    <property type="match status" value="1"/>
</dbReference>
<evidence type="ECO:0000313" key="1">
    <source>
        <dbReference type="EMBL" id="AYO17078.1"/>
    </source>
</evidence>
<dbReference type="GO" id="GO:0005829">
    <property type="term" value="C:cytosol"/>
    <property type="evidence" value="ECO:0007669"/>
    <property type="project" value="TreeGrafter"/>
</dbReference>
<reference evidence="2 4" key="1">
    <citation type="journal article" date="2015" name="Genome Announc.">
        <title>Draft Genome Sequence of Vibrio owensii Strain SH-14, Which Causes Shrimp Acute Hepatopancreatic Necrosis Disease.</title>
        <authorList>
            <person name="Liu L."/>
            <person name="Xiao J."/>
            <person name="Xia X."/>
            <person name="Pan Y."/>
            <person name="Yan S."/>
            <person name="Wang Y."/>
        </authorList>
    </citation>
    <scope>NUCLEOTIDE SEQUENCE [LARGE SCALE GENOMIC DNA]</scope>
    <source>
        <strain evidence="2 4">SH14</strain>
    </source>
</reference>
<keyword evidence="3" id="KW-1185">Reference proteome</keyword>